<feature type="region of interest" description="Disordered" evidence="1">
    <location>
        <begin position="1"/>
        <end position="147"/>
    </location>
</feature>
<gene>
    <name evidence="2" type="ORF">ECRASSUSDP1_LOCUS27696</name>
</gene>
<proteinExistence type="predicted"/>
<dbReference type="Proteomes" id="UP001295684">
    <property type="component" value="Unassembled WGS sequence"/>
</dbReference>
<dbReference type="AlphaFoldDB" id="A0AAD1Y7J1"/>
<accession>A0AAD1Y7J1</accession>
<keyword evidence="3" id="KW-1185">Reference proteome</keyword>
<name>A0AAD1Y7J1_EUPCR</name>
<evidence type="ECO:0000256" key="1">
    <source>
        <dbReference type="SAM" id="MobiDB-lite"/>
    </source>
</evidence>
<feature type="compositionally biased region" description="Basic and acidic residues" evidence="1">
    <location>
        <begin position="124"/>
        <end position="142"/>
    </location>
</feature>
<feature type="compositionally biased region" description="Basic and acidic residues" evidence="1">
    <location>
        <begin position="15"/>
        <end position="24"/>
    </location>
</feature>
<protein>
    <submittedName>
        <fullName evidence="2">Uncharacterized protein</fullName>
    </submittedName>
</protein>
<evidence type="ECO:0000313" key="3">
    <source>
        <dbReference type="Proteomes" id="UP001295684"/>
    </source>
</evidence>
<feature type="compositionally biased region" description="Polar residues" evidence="1">
    <location>
        <begin position="189"/>
        <end position="199"/>
    </location>
</feature>
<dbReference type="EMBL" id="CAMPGE010028577">
    <property type="protein sequence ID" value="CAI2386094.1"/>
    <property type="molecule type" value="Genomic_DNA"/>
</dbReference>
<feature type="region of interest" description="Disordered" evidence="1">
    <location>
        <begin position="167"/>
        <end position="199"/>
    </location>
</feature>
<organism evidence="2 3">
    <name type="scientific">Euplotes crassus</name>
    <dbReference type="NCBI Taxonomy" id="5936"/>
    <lineage>
        <taxon>Eukaryota</taxon>
        <taxon>Sar</taxon>
        <taxon>Alveolata</taxon>
        <taxon>Ciliophora</taxon>
        <taxon>Intramacronucleata</taxon>
        <taxon>Spirotrichea</taxon>
        <taxon>Hypotrichia</taxon>
        <taxon>Euplotida</taxon>
        <taxon>Euplotidae</taxon>
        <taxon>Moneuplotes</taxon>
    </lineage>
</organism>
<evidence type="ECO:0000313" key="2">
    <source>
        <dbReference type="EMBL" id="CAI2386094.1"/>
    </source>
</evidence>
<feature type="compositionally biased region" description="Polar residues" evidence="1">
    <location>
        <begin position="1"/>
        <end position="14"/>
    </location>
</feature>
<feature type="compositionally biased region" description="Polar residues" evidence="1">
    <location>
        <begin position="86"/>
        <end position="103"/>
    </location>
</feature>
<reference evidence="2" key="1">
    <citation type="submission" date="2023-07" db="EMBL/GenBank/DDBJ databases">
        <authorList>
            <consortium name="AG Swart"/>
            <person name="Singh M."/>
            <person name="Singh A."/>
            <person name="Seah K."/>
            <person name="Emmerich C."/>
        </authorList>
    </citation>
    <scope>NUCLEOTIDE SEQUENCE</scope>
    <source>
        <strain evidence="2">DP1</strain>
    </source>
</reference>
<sequence length="509" mass="58719">MKQKANQMQVQSDHSVFEREDPRAQRSSGIIEHQSNESLPVKEIPRNFDKLPNSHNTRSEKSDVEVNMQMALNKEDKKDSLDMPSSIDSSKTINLSSKTSCKQTHGPWNINPWAEQTRKGKSPSQDKSEASCTISEKDDRKPSRVHPFGVDVDADIAHFRETISKNSFDTIDQEEHKEEDSVNPVTKGYESSPSSSKCRSNQADMYYSTIWGRSEYIMIELNVQQKYIDFQNEVYSNDKGNGSNNIYLPASRKFECYRNGYYAWYRNKFLRIPDKNQISIESERLKDLGVFLSQTFPRRVQNCCLYYPLDDCLPPNNILPQILRFSFSVKKEISFCGFQFNEKHLKRFLAAFRHVETVEFDHCSLLVPRVPDLSLALKGSKIRALEFICNSFTRECNYSIDINKLENLIEGLGTSPDLKESLQKFHFQDCGLDEEMQEEYQKTIEKDIPNLLKESETKFGVNYANIMISEGESKLKESVSKGIFLKFMTNLLRINGLEHTKVITGSHPY</sequence>
<comment type="caution">
    <text evidence="2">The sequence shown here is derived from an EMBL/GenBank/DDBJ whole genome shotgun (WGS) entry which is preliminary data.</text>
</comment>